<dbReference type="Pfam" id="PF08991">
    <property type="entry name" value="CMC4"/>
    <property type="match status" value="1"/>
</dbReference>
<accession>A0A0J9X5H2</accession>
<reference evidence="7" key="1">
    <citation type="submission" date="2014-03" db="EMBL/GenBank/DDBJ databases">
        <authorList>
            <person name="Casaregola S."/>
        </authorList>
    </citation>
    <scope>NUCLEOTIDE SEQUENCE [LARGE SCALE GENOMIC DNA]</scope>
    <source>
        <strain evidence="7">CLIB 918</strain>
    </source>
</reference>
<comment type="caution">
    <text evidence="7">The sequence shown here is derived from an EMBL/GenBank/DDBJ whole genome shotgun (WGS) entry which is preliminary data.</text>
</comment>
<evidence type="ECO:0000313" key="7">
    <source>
        <dbReference type="EMBL" id="CDO52380.1"/>
    </source>
</evidence>
<feature type="disulfide bond" evidence="6">
    <location>
        <begin position="17"/>
        <end position="48"/>
    </location>
</feature>
<dbReference type="Gene3D" id="1.10.287.1130">
    <property type="entry name" value="CytochromE C oxidase copper chaperone"/>
    <property type="match status" value="1"/>
</dbReference>
<evidence type="ECO:0000313" key="8">
    <source>
        <dbReference type="Proteomes" id="UP000242525"/>
    </source>
</evidence>
<name>A0A0J9X5H2_GEOCN</name>
<keyword evidence="4" id="KW-0496">Mitochondrion</keyword>
<keyword evidence="5 6" id="KW-1015">Disulfide bond</keyword>
<proteinExistence type="inferred from homology"/>
<feature type="disulfide bond" evidence="6">
    <location>
        <begin position="49"/>
        <end position="65"/>
    </location>
</feature>
<protein>
    <recommendedName>
        <fullName evidence="3">Cx9C motif-containing protein 4, mitochondrial</fullName>
    </recommendedName>
</protein>
<feature type="disulfide bond" evidence="6">
    <location>
        <begin position="27"/>
        <end position="38"/>
    </location>
</feature>
<dbReference type="PANTHER" id="PTHR15590">
    <property type="entry name" value="CX9C MOTIF-CONTAINING PROTEIN 4"/>
    <property type="match status" value="1"/>
</dbReference>
<sequence length="95" mass="10709">MSANDEQTPEFYSKQPCHAQACAIQGCLKKSNYNEARCTKAIDALYACCLDFYNANPPGAKTVSCPYPELLDLKIKQRLEDPNVDAKLHRHYKAK</sequence>
<keyword evidence="8" id="KW-1185">Reference proteome</keyword>
<evidence type="ECO:0000256" key="5">
    <source>
        <dbReference type="ARBA" id="ARBA00023157"/>
    </source>
</evidence>
<dbReference type="STRING" id="1173061.A0A0J9X5H2"/>
<evidence type="ECO:0000256" key="3">
    <source>
        <dbReference type="ARBA" id="ARBA00019406"/>
    </source>
</evidence>
<dbReference type="InterPro" id="IPR027179">
    <property type="entry name" value="CMC4"/>
</dbReference>
<comment type="subcellular location">
    <subcellularLocation>
        <location evidence="1">Mitochondrion intermembrane space</location>
    </subcellularLocation>
</comment>
<dbReference type="SUPFAM" id="SSF47072">
    <property type="entry name" value="Cysteine alpha-hairpin motif"/>
    <property type="match status" value="1"/>
</dbReference>
<evidence type="ECO:0000256" key="4">
    <source>
        <dbReference type="ARBA" id="ARBA00023128"/>
    </source>
</evidence>
<organism evidence="7 8">
    <name type="scientific">Geotrichum candidum</name>
    <name type="common">Oospora lactis</name>
    <name type="synonym">Dipodascus geotrichum</name>
    <dbReference type="NCBI Taxonomy" id="1173061"/>
    <lineage>
        <taxon>Eukaryota</taxon>
        <taxon>Fungi</taxon>
        <taxon>Dikarya</taxon>
        <taxon>Ascomycota</taxon>
        <taxon>Saccharomycotina</taxon>
        <taxon>Dipodascomycetes</taxon>
        <taxon>Dipodascales</taxon>
        <taxon>Dipodascaceae</taxon>
        <taxon>Geotrichum</taxon>
    </lineage>
</organism>
<dbReference type="OrthoDB" id="13601at2759"/>
<gene>
    <name evidence="7" type="ORF">BN980_GECA03s01011g</name>
</gene>
<dbReference type="PANTHER" id="PTHR15590:SF0">
    <property type="entry name" value="CX9C MOTIF-CONTAINING PROTEIN 4"/>
    <property type="match status" value="1"/>
</dbReference>
<dbReference type="GO" id="GO:0005758">
    <property type="term" value="C:mitochondrial intermembrane space"/>
    <property type="evidence" value="ECO:0007669"/>
    <property type="project" value="UniProtKB-SubCell"/>
</dbReference>
<evidence type="ECO:0000256" key="1">
    <source>
        <dbReference type="ARBA" id="ARBA00004569"/>
    </source>
</evidence>
<dbReference type="EMBL" id="CCBN010000003">
    <property type="protein sequence ID" value="CDO52380.1"/>
    <property type="molecule type" value="Genomic_DNA"/>
</dbReference>
<dbReference type="Proteomes" id="UP000242525">
    <property type="component" value="Unassembled WGS sequence"/>
</dbReference>
<comment type="similarity">
    <text evidence="2">Belongs to the CMC4 family.</text>
</comment>
<evidence type="ECO:0000256" key="6">
    <source>
        <dbReference type="PIRSR" id="PIRSR627179-50"/>
    </source>
</evidence>
<dbReference type="AlphaFoldDB" id="A0A0J9X5H2"/>
<evidence type="ECO:0000256" key="2">
    <source>
        <dbReference type="ARBA" id="ARBA00009858"/>
    </source>
</evidence>
<dbReference type="PROSITE" id="PS51808">
    <property type="entry name" value="CHCH"/>
    <property type="match status" value="1"/>
</dbReference>
<dbReference type="InterPro" id="IPR009069">
    <property type="entry name" value="Cys_alpha_HP_mot_SF"/>
</dbReference>